<reference evidence="1" key="1">
    <citation type="submission" date="2022-10" db="EMBL/GenBank/DDBJ databases">
        <title>The complete genomes of actinobacterial strains from the NBC collection.</title>
        <authorList>
            <person name="Joergensen T.S."/>
            <person name="Alvarez Arevalo M."/>
            <person name="Sterndorff E.B."/>
            <person name="Faurdal D."/>
            <person name="Vuksanovic O."/>
            <person name="Mourched A.-S."/>
            <person name="Charusanti P."/>
            <person name="Shaw S."/>
            <person name="Blin K."/>
            <person name="Weber T."/>
        </authorList>
    </citation>
    <scope>NUCLEOTIDE SEQUENCE</scope>
    <source>
        <strain evidence="1">NBC 01771</strain>
    </source>
</reference>
<evidence type="ECO:0000313" key="2">
    <source>
        <dbReference type="Proteomes" id="UP001348369"/>
    </source>
</evidence>
<sequence>MTAFLLSAVPLAVAVSSVLLITGVVRSRVGVTGTPAVHDVWEAAFLGGGPGRVVDAALAGMREDGRLAIGGPGIVAVLQPTARHPVERAVLQEHAMAPSGALHALRLAVMRAPAVQQVGDALAARGLVVPRARTRPWRTWGVTQGVLCFVALPASFITGALATFGSPGSGPGGMWAFSLLPVLFGGAIAGFVCAAFAGRRITGAGRRALRDFVAGLAYTGASAAHQVAAHGVAGVPDPELRGQLRTAARMRPGHDFAPAAHMSAAVVAWCSGAEPGSGSGCGGSGSGCGASSCGGGGSGDSGGDGGGGGGSSCGGGGGGGCGGGGGT</sequence>
<gene>
    <name evidence="1" type="ORF">OG835_08820</name>
</gene>
<proteinExistence type="predicted"/>
<evidence type="ECO:0000313" key="1">
    <source>
        <dbReference type="EMBL" id="WSB97099.1"/>
    </source>
</evidence>
<protein>
    <submittedName>
        <fullName evidence="1">TIGR04222 domain-containing membrane protein</fullName>
    </submittedName>
</protein>
<dbReference type="EMBL" id="CP109109">
    <property type="protein sequence ID" value="WSB97099.1"/>
    <property type="molecule type" value="Genomic_DNA"/>
</dbReference>
<organism evidence="1 2">
    <name type="scientific">Streptomyces scopuliridis</name>
    <dbReference type="NCBI Taxonomy" id="452529"/>
    <lineage>
        <taxon>Bacteria</taxon>
        <taxon>Bacillati</taxon>
        <taxon>Actinomycetota</taxon>
        <taxon>Actinomycetes</taxon>
        <taxon>Kitasatosporales</taxon>
        <taxon>Streptomycetaceae</taxon>
        <taxon>Streptomyces</taxon>
    </lineage>
</organism>
<dbReference type="Proteomes" id="UP001348369">
    <property type="component" value="Chromosome"/>
</dbReference>
<name>A0ACD4ZFZ5_9ACTN</name>
<keyword evidence="2" id="KW-1185">Reference proteome</keyword>
<accession>A0ACD4ZFZ5</accession>